<comment type="function">
    <text evidence="8">Catalyzes the removal of elemental sulfur and selenium atoms from L-cysteine, L-cystine, L-selenocysteine, and L-selenocystine to produce L-alanine.</text>
</comment>
<evidence type="ECO:0000256" key="4">
    <source>
        <dbReference type="ARBA" id="ARBA00022679"/>
    </source>
</evidence>
<dbReference type="InterPro" id="IPR015422">
    <property type="entry name" value="PyrdxlP-dep_Trfase_small"/>
</dbReference>
<proteinExistence type="inferred from homology"/>
<dbReference type="Pfam" id="PF00266">
    <property type="entry name" value="Aminotran_5"/>
    <property type="match status" value="1"/>
</dbReference>
<accession>A0ABV6F000</accession>
<evidence type="ECO:0000256" key="7">
    <source>
        <dbReference type="RuleBase" id="RU004504"/>
    </source>
</evidence>
<dbReference type="NCBIfam" id="NF041166">
    <property type="entry name" value="f2_encap_cargo1"/>
    <property type="match status" value="1"/>
</dbReference>
<comment type="catalytic activity">
    <reaction evidence="6 8">
        <text>(sulfur carrier)-H + L-cysteine = (sulfur carrier)-SH + L-alanine</text>
        <dbReference type="Rhea" id="RHEA:43892"/>
        <dbReference type="Rhea" id="RHEA-COMP:14737"/>
        <dbReference type="Rhea" id="RHEA-COMP:14739"/>
        <dbReference type="ChEBI" id="CHEBI:29917"/>
        <dbReference type="ChEBI" id="CHEBI:35235"/>
        <dbReference type="ChEBI" id="CHEBI:57972"/>
        <dbReference type="ChEBI" id="CHEBI:64428"/>
        <dbReference type="EC" id="2.8.1.7"/>
    </reaction>
</comment>
<evidence type="ECO:0000256" key="8">
    <source>
        <dbReference type="RuleBase" id="RU004506"/>
    </source>
</evidence>
<comment type="caution">
    <text evidence="10">The sequence shown here is derived from an EMBL/GenBank/DDBJ whole genome shotgun (WGS) entry which is preliminary data.</text>
</comment>
<dbReference type="NCBIfam" id="TIGR01979">
    <property type="entry name" value="sufS"/>
    <property type="match status" value="1"/>
</dbReference>
<dbReference type="Gene3D" id="3.90.1150.10">
    <property type="entry name" value="Aspartate Aminotransferase, domain 1"/>
    <property type="match status" value="1"/>
</dbReference>
<dbReference type="PANTHER" id="PTHR43586:SF8">
    <property type="entry name" value="CYSTEINE DESULFURASE 1, CHLOROPLASTIC"/>
    <property type="match status" value="1"/>
</dbReference>
<evidence type="ECO:0000313" key="10">
    <source>
        <dbReference type="EMBL" id="MFC0243807.1"/>
    </source>
</evidence>
<dbReference type="SUPFAM" id="SSF53383">
    <property type="entry name" value="PLP-dependent transferases"/>
    <property type="match status" value="1"/>
</dbReference>
<keyword evidence="11" id="KW-1185">Reference proteome</keyword>
<feature type="domain" description="Aminotransferase class V" evidence="9">
    <location>
        <begin position="272"/>
        <end position="641"/>
    </location>
</feature>
<evidence type="ECO:0000256" key="6">
    <source>
        <dbReference type="ARBA" id="ARBA00050776"/>
    </source>
</evidence>
<protein>
    <recommendedName>
        <fullName evidence="3 8">Cysteine desulfurase</fullName>
        <ecNumber evidence="3 8">2.8.1.7</ecNumber>
    </recommendedName>
</protein>
<evidence type="ECO:0000256" key="3">
    <source>
        <dbReference type="ARBA" id="ARBA00012239"/>
    </source>
</evidence>
<dbReference type="Proteomes" id="UP001589775">
    <property type="component" value="Unassembled WGS sequence"/>
</dbReference>
<dbReference type="InterPro" id="IPR000192">
    <property type="entry name" value="Aminotrans_V_dom"/>
</dbReference>
<dbReference type="RefSeq" id="WP_378393140.1">
    <property type="nucleotide sequence ID" value="NZ_JBHLWM010000012.1"/>
</dbReference>
<dbReference type="InterPro" id="IPR010970">
    <property type="entry name" value="Cys_dSase_SufS"/>
</dbReference>
<evidence type="ECO:0000259" key="9">
    <source>
        <dbReference type="Pfam" id="PF00266"/>
    </source>
</evidence>
<keyword evidence="4 8" id="KW-0808">Transferase</keyword>
<dbReference type="Gene3D" id="3.40.640.10">
    <property type="entry name" value="Type I PLP-dependent aspartate aminotransferase-like (Major domain)"/>
    <property type="match status" value="1"/>
</dbReference>
<evidence type="ECO:0000256" key="2">
    <source>
        <dbReference type="ARBA" id="ARBA00010447"/>
    </source>
</evidence>
<sequence length="656" mass="68423">MSTPEPSAHPGSAAAAQLGALPDPATLDQGAAAALGAPDVGTIARLANAFFAALPNGAVPEPGAALGSAPLFVAEPLQSAIPGTPPLTPPLKPNHNPGSASPIPKIGAARPSAPLFALDPKLAAEPAHAPAVPLDLTVPLAATPVAPAPASAPAIQPVFARETDLAALPGRLGDLRSFVPPEGAGAGPFGASAVAASAPLYFLADNPLARATPAAPPSLAPRAETFDLAGLASQHRPEVHVLDLSGARPFDAHVFKRDFPILQETVNGRPLVWLDNGATTQKPQCVIDRLAHFYKHENSNIHRAAHTLAARSTDAYEAARDKVRAFINAPSVKDIVFVRGATEAINLVAQAWGRRNVGEGDEIVVSHLEHHANIVPWQQLAAEKGAKLRVAPVDDHGQILLDEYEKLLGPKTKIVAFTQVSNALGTVTPVAEMTALAHRHGAKVLVDGAQGICHLPVDVQALDVDFYAFSGHKMFAPTGIGVLYGKADVLEAMPPWQGGGNMIADVSFEKTIFQGPPDRFEAGTGNIADAVGLGAAIDYLSRIGMANVAAHEHELLAYGTEHLLTVPGLKLIGTARDKAGILSFVLDGCRSEDVGKALDREGIAVRAGHHCAQPILRRFGLESTVRPSLALYNTHDDIDALVDALRRLQSGRGLRG</sequence>
<dbReference type="CDD" id="cd06453">
    <property type="entry name" value="SufS_like"/>
    <property type="match status" value="1"/>
</dbReference>
<dbReference type="PROSITE" id="PS00595">
    <property type="entry name" value="AA_TRANSFER_CLASS_5"/>
    <property type="match status" value="1"/>
</dbReference>
<reference evidence="10 11" key="1">
    <citation type="submission" date="2024-09" db="EMBL/GenBank/DDBJ databases">
        <authorList>
            <person name="Sun Q."/>
            <person name="Mori K."/>
        </authorList>
    </citation>
    <scope>NUCLEOTIDE SEQUENCE [LARGE SCALE GENOMIC DNA]</scope>
    <source>
        <strain evidence="10 11">KCTC 23279</strain>
    </source>
</reference>
<dbReference type="PANTHER" id="PTHR43586">
    <property type="entry name" value="CYSTEINE DESULFURASE"/>
    <property type="match status" value="1"/>
</dbReference>
<dbReference type="InterPro" id="IPR015424">
    <property type="entry name" value="PyrdxlP-dep_Trfase"/>
</dbReference>
<dbReference type="InterPro" id="IPR015421">
    <property type="entry name" value="PyrdxlP-dep_Trfase_major"/>
</dbReference>
<evidence type="ECO:0000256" key="1">
    <source>
        <dbReference type="ARBA" id="ARBA00001933"/>
    </source>
</evidence>
<comment type="similarity">
    <text evidence="2 8">Belongs to the class-V pyridoxal-phosphate-dependent aminotransferase family. Csd subfamily.</text>
</comment>
<comment type="cofactor">
    <cofactor evidence="1 7">
        <name>pyridoxal 5'-phosphate</name>
        <dbReference type="ChEBI" id="CHEBI:597326"/>
    </cofactor>
</comment>
<keyword evidence="5 8" id="KW-0663">Pyridoxal phosphate</keyword>
<organism evidence="10 11">
    <name type="scientific">Rhodopseudomonas telluris</name>
    <dbReference type="NCBI Taxonomy" id="644215"/>
    <lineage>
        <taxon>Bacteria</taxon>
        <taxon>Pseudomonadati</taxon>
        <taxon>Pseudomonadota</taxon>
        <taxon>Alphaproteobacteria</taxon>
        <taxon>Hyphomicrobiales</taxon>
        <taxon>Nitrobacteraceae</taxon>
        <taxon>Rhodopseudomonas</taxon>
    </lineage>
</organism>
<name>A0ABV6F000_9BRAD</name>
<dbReference type="EMBL" id="JBHLWM010000012">
    <property type="protein sequence ID" value="MFC0243807.1"/>
    <property type="molecule type" value="Genomic_DNA"/>
</dbReference>
<evidence type="ECO:0000313" key="11">
    <source>
        <dbReference type="Proteomes" id="UP001589775"/>
    </source>
</evidence>
<dbReference type="EC" id="2.8.1.7" evidence="3 8"/>
<dbReference type="InterPro" id="IPR020578">
    <property type="entry name" value="Aminotrans_V_PyrdxlP_BS"/>
</dbReference>
<gene>
    <name evidence="10" type="ORF">ACFFJ6_25220</name>
</gene>
<evidence type="ECO:0000256" key="5">
    <source>
        <dbReference type="ARBA" id="ARBA00022898"/>
    </source>
</evidence>